<dbReference type="STRING" id="427683.A5481_15035"/>
<protein>
    <submittedName>
        <fullName evidence="2">ABC transporter substrate-binding protein</fullName>
    </submittedName>
</protein>
<comment type="caution">
    <text evidence="2">The sequence shown here is derived from an EMBL/GenBank/DDBJ whole genome shotgun (WGS) entry which is preliminary data.</text>
</comment>
<evidence type="ECO:0000256" key="1">
    <source>
        <dbReference type="SAM" id="SignalP"/>
    </source>
</evidence>
<dbReference type="PANTHER" id="PTHR30632">
    <property type="entry name" value="MOLYBDATE-BINDING PERIPLASMIC PROTEIN"/>
    <property type="match status" value="1"/>
</dbReference>
<dbReference type="Pfam" id="PF13531">
    <property type="entry name" value="SBP_bac_11"/>
    <property type="match status" value="1"/>
</dbReference>
<evidence type="ECO:0000313" key="3">
    <source>
        <dbReference type="Proteomes" id="UP000078316"/>
    </source>
</evidence>
<keyword evidence="1" id="KW-0732">Signal</keyword>
<dbReference type="EMBL" id="LWHQ01000027">
    <property type="protein sequence ID" value="OAS24079.1"/>
    <property type="molecule type" value="Genomic_DNA"/>
</dbReference>
<dbReference type="GO" id="GO:0015689">
    <property type="term" value="P:molybdate ion transport"/>
    <property type="evidence" value="ECO:0007669"/>
    <property type="project" value="TreeGrafter"/>
</dbReference>
<dbReference type="SUPFAM" id="SSF53850">
    <property type="entry name" value="Periplasmic binding protein-like II"/>
    <property type="match status" value="1"/>
</dbReference>
<dbReference type="Gene3D" id="3.40.190.10">
    <property type="entry name" value="Periplasmic binding protein-like II"/>
    <property type="match status" value="2"/>
</dbReference>
<proteinExistence type="predicted"/>
<dbReference type="PANTHER" id="PTHR30632:SF11">
    <property type="entry name" value="BLR4797 PROTEIN"/>
    <property type="match status" value="1"/>
</dbReference>
<accession>A0A179SCG6</accession>
<feature type="chain" id="PRO_5008105905" evidence="1">
    <location>
        <begin position="27"/>
        <end position="267"/>
    </location>
</feature>
<dbReference type="GO" id="GO:0030973">
    <property type="term" value="F:molybdate ion binding"/>
    <property type="evidence" value="ECO:0007669"/>
    <property type="project" value="TreeGrafter"/>
</dbReference>
<gene>
    <name evidence="2" type="ORF">A5481_15035</name>
</gene>
<dbReference type="Proteomes" id="UP000078316">
    <property type="component" value="Unassembled WGS sequence"/>
</dbReference>
<dbReference type="InterPro" id="IPR050682">
    <property type="entry name" value="ModA/WtpA"/>
</dbReference>
<sequence length="267" mass="27120">MTSSKAGSAAAMGLAAMMLATGAANAGEIHVLVSGAFTGAFKTIAPRFEKATGHTLALSWGPSFGTTKDALPVRIAAGQPADVLLIVSGSLDKLVSEGRFTPASRTDVVRSRIGVGVKAGAAKPPIGTVAELRDTLLAAPSIGYSEGASGVFVSTELVKRLGIADRIARKMHKVTGELVGEAIARGEIALGIQQVSELRTVAGVDLVGPVPDEVQNVSTMTAAISAGAKDQQAARAFVAFLATPEARAALERSGLDPVEAPTAVPTR</sequence>
<dbReference type="RefSeq" id="WP_048432764.1">
    <property type="nucleotide sequence ID" value="NZ_LWHQ01000027.1"/>
</dbReference>
<feature type="signal peptide" evidence="1">
    <location>
        <begin position="1"/>
        <end position="26"/>
    </location>
</feature>
<dbReference type="OrthoDB" id="7261414at2"/>
<reference evidence="2 3" key="1">
    <citation type="submission" date="2016-04" db="EMBL/GenBank/DDBJ databases">
        <authorList>
            <person name="Evans L.H."/>
            <person name="Alamgir A."/>
            <person name="Owens N."/>
            <person name="Weber N.D."/>
            <person name="Virtaneva K."/>
            <person name="Barbian K."/>
            <person name="Babar A."/>
            <person name="Rosenke K."/>
        </authorList>
    </citation>
    <scope>NUCLEOTIDE SEQUENCE [LARGE SCALE GENOMIC DNA]</scope>
    <source>
        <strain evidence="2 3">PMB02</strain>
    </source>
</reference>
<dbReference type="AlphaFoldDB" id="A0A179SCG6"/>
<organism evidence="2 3">
    <name type="scientific">Methylobacterium platani</name>
    <dbReference type="NCBI Taxonomy" id="427683"/>
    <lineage>
        <taxon>Bacteria</taxon>
        <taxon>Pseudomonadati</taxon>
        <taxon>Pseudomonadota</taxon>
        <taxon>Alphaproteobacteria</taxon>
        <taxon>Hyphomicrobiales</taxon>
        <taxon>Methylobacteriaceae</taxon>
        <taxon>Methylobacterium</taxon>
    </lineage>
</organism>
<evidence type="ECO:0000313" key="2">
    <source>
        <dbReference type="EMBL" id="OAS24079.1"/>
    </source>
</evidence>
<name>A0A179SCG6_9HYPH</name>